<sequence>MPCGRPHHVFDVALSRIKLSGSGPGGVPLAREKAIKSDEYSSTERQHSRTSPLPQNIVSSVGYTLFDKRRLAGDGVSSVTDRWLQKKYRRQAVFHIPRVCCKTAQPRKGCGISHCSLACSGRGRTDQNAGTTAPLYFSIRKALSSGLFSAATSFFMASESLLSGRATRMLA</sequence>
<proteinExistence type="predicted"/>
<organism evidence="1 2">
    <name type="scientific">Pseudomonas asturiensis</name>
    <dbReference type="NCBI Taxonomy" id="1190415"/>
    <lineage>
        <taxon>Bacteria</taxon>
        <taxon>Pseudomonadati</taxon>
        <taxon>Pseudomonadota</taxon>
        <taxon>Gammaproteobacteria</taxon>
        <taxon>Pseudomonadales</taxon>
        <taxon>Pseudomonadaceae</taxon>
        <taxon>Pseudomonas</taxon>
    </lineage>
</organism>
<gene>
    <name evidence="1" type="ORF">SAMN05216593_11546</name>
</gene>
<reference evidence="1 2" key="1">
    <citation type="submission" date="2016-11" db="EMBL/GenBank/DDBJ databases">
        <authorList>
            <person name="Jaros S."/>
            <person name="Januszkiewicz K."/>
            <person name="Wedrychowicz H."/>
        </authorList>
    </citation>
    <scope>NUCLEOTIDE SEQUENCE [LARGE SCALE GENOMIC DNA]</scope>
    <source>
        <strain evidence="1 2">LMG 26898</strain>
    </source>
</reference>
<name>A0A1M7PY95_9PSED</name>
<protein>
    <submittedName>
        <fullName evidence="1">Uncharacterized protein</fullName>
    </submittedName>
</protein>
<accession>A0A1M7PY95</accession>
<evidence type="ECO:0000313" key="1">
    <source>
        <dbReference type="EMBL" id="SHN22651.1"/>
    </source>
</evidence>
<evidence type="ECO:0000313" key="2">
    <source>
        <dbReference type="Proteomes" id="UP000183983"/>
    </source>
</evidence>
<dbReference type="EMBL" id="FRDA01000015">
    <property type="protein sequence ID" value="SHN22651.1"/>
    <property type="molecule type" value="Genomic_DNA"/>
</dbReference>
<dbReference type="AlphaFoldDB" id="A0A1M7PY95"/>
<dbReference type="Proteomes" id="UP000183983">
    <property type="component" value="Unassembled WGS sequence"/>
</dbReference>
<dbReference type="STRING" id="1190415.SAMN05216593_11546"/>